<sequence length="162" mass="17563">MSSAGLAYSLTLAQHGFAWFSFGYCPVRDLYDSATDVWWPARTYFPLAWYSGLPGIVVAFAAHWAATRAGRPRAGRVLARVAAAPLLVLFGLAPFAFALDLARDTGCLDRWGGALGVRLMLLPEAVAAVAALCALTAVRMPRHRLRRALRPALLRLPRRSAG</sequence>
<feature type="transmembrane region" description="Helical" evidence="1">
    <location>
        <begin position="47"/>
        <end position="65"/>
    </location>
</feature>
<reference evidence="2 3" key="1">
    <citation type="submission" date="2021-01" db="EMBL/GenBank/DDBJ databases">
        <title>Whole genome shotgun sequence of Microbispora amethystogenes NBRC 101907.</title>
        <authorList>
            <person name="Komaki H."/>
            <person name="Tamura T."/>
        </authorList>
    </citation>
    <scope>NUCLEOTIDE SEQUENCE [LARGE SCALE GENOMIC DNA]</scope>
    <source>
        <strain evidence="2 3">NBRC 101907</strain>
    </source>
</reference>
<evidence type="ECO:0000313" key="3">
    <source>
        <dbReference type="Proteomes" id="UP000651728"/>
    </source>
</evidence>
<name>A0ABQ4FKH7_9ACTN</name>
<protein>
    <submittedName>
        <fullName evidence="2">Uncharacterized protein</fullName>
    </submittedName>
</protein>
<evidence type="ECO:0000256" key="1">
    <source>
        <dbReference type="SAM" id="Phobius"/>
    </source>
</evidence>
<organism evidence="2 3">
    <name type="scientific">Microbispora amethystogenes</name>
    <dbReference type="NCBI Taxonomy" id="1427754"/>
    <lineage>
        <taxon>Bacteria</taxon>
        <taxon>Bacillati</taxon>
        <taxon>Actinomycetota</taxon>
        <taxon>Actinomycetes</taxon>
        <taxon>Streptosporangiales</taxon>
        <taxon>Streptosporangiaceae</taxon>
        <taxon>Microbispora</taxon>
    </lineage>
</organism>
<keyword evidence="1" id="KW-1133">Transmembrane helix</keyword>
<proteinExistence type="predicted"/>
<comment type="caution">
    <text evidence="2">The sequence shown here is derived from an EMBL/GenBank/DDBJ whole genome shotgun (WGS) entry which is preliminary data.</text>
</comment>
<accession>A0ABQ4FKH7</accession>
<feature type="transmembrane region" description="Helical" evidence="1">
    <location>
        <begin position="119"/>
        <end position="138"/>
    </location>
</feature>
<gene>
    <name evidence="2" type="ORF">Mam01_54830</name>
</gene>
<keyword evidence="1" id="KW-0472">Membrane</keyword>
<keyword evidence="1" id="KW-0812">Transmembrane</keyword>
<evidence type="ECO:0000313" key="2">
    <source>
        <dbReference type="EMBL" id="GIH35319.1"/>
    </source>
</evidence>
<feature type="transmembrane region" description="Helical" evidence="1">
    <location>
        <begin position="77"/>
        <end position="99"/>
    </location>
</feature>
<dbReference type="EMBL" id="BOOB01000044">
    <property type="protein sequence ID" value="GIH35319.1"/>
    <property type="molecule type" value="Genomic_DNA"/>
</dbReference>
<dbReference type="Proteomes" id="UP000651728">
    <property type="component" value="Unassembled WGS sequence"/>
</dbReference>
<keyword evidence="3" id="KW-1185">Reference proteome</keyword>